<organism evidence="3 4">
    <name type="scientific">Micromonospora mirobrigensis</name>
    <dbReference type="NCBI Taxonomy" id="262898"/>
    <lineage>
        <taxon>Bacteria</taxon>
        <taxon>Bacillati</taxon>
        <taxon>Actinomycetota</taxon>
        <taxon>Actinomycetes</taxon>
        <taxon>Micromonosporales</taxon>
        <taxon>Micromonosporaceae</taxon>
        <taxon>Micromonospora</taxon>
    </lineage>
</organism>
<evidence type="ECO:0000313" key="3">
    <source>
        <dbReference type="EMBL" id="SCE66153.1"/>
    </source>
</evidence>
<dbReference type="STRING" id="262898.GA0070564_101195"/>
<dbReference type="AlphaFoldDB" id="A0A1C4U364"/>
<dbReference type="OrthoDB" id="3375999at2"/>
<feature type="region of interest" description="Disordered" evidence="1">
    <location>
        <begin position="32"/>
        <end position="56"/>
    </location>
</feature>
<keyword evidence="2" id="KW-0732">Signal</keyword>
<protein>
    <recommendedName>
        <fullName evidence="5">Secreted protein</fullName>
    </recommendedName>
</protein>
<dbReference type="Proteomes" id="UP000199504">
    <property type="component" value="Unassembled WGS sequence"/>
</dbReference>
<reference evidence="4" key="1">
    <citation type="submission" date="2016-06" db="EMBL/GenBank/DDBJ databases">
        <authorList>
            <person name="Varghese N."/>
            <person name="Submissions Spin"/>
        </authorList>
    </citation>
    <scope>NUCLEOTIDE SEQUENCE [LARGE SCALE GENOMIC DNA]</scope>
    <source>
        <strain evidence="4">DSM 44830</strain>
    </source>
</reference>
<proteinExistence type="predicted"/>
<evidence type="ECO:0000256" key="2">
    <source>
        <dbReference type="SAM" id="SignalP"/>
    </source>
</evidence>
<dbReference type="EMBL" id="FMCX01000001">
    <property type="protein sequence ID" value="SCE66153.1"/>
    <property type="molecule type" value="Genomic_DNA"/>
</dbReference>
<evidence type="ECO:0000256" key="1">
    <source>
        <dbReference type="SAM" id="MobiDB-lite"/>
    </source>
</evidence>
<sequence>MTTFSRRKVTALAVGVLALTLAGGGIAVAQPGTRAPQGSVQPAVRQPGNSGQPAVSAADARAAKAAMSQRIGITSTGPGTVAWAVVSDAGVLLRGSPDVVSAKRYGTGQYQVLFNYNVSGKSYGATVGTTDALNVPPGGEASVAPRRGTPNGVFVQTRTSTGGVGNRPFHLVVHN</sequence>
<evidence type="ECO:0008006" key="5">
    <source>
        <dbReference type="Google" id="ProtNLM"/>
    </source>
</evidence>
<name>A0A1C4U364_9ACTN</name>
<feature type="chain" id="PRO_5008704394" description="Secreted protein" evidence="2">
    <location>
        <begin position="30"/>
        <end position="175"/>
    </location>
</feature>
<accession>A0A1C4U364</accession>
<feature type="signal peptide" evidence="2">
    <location>
        <begin position="1"/>
        <end position="29"/>
    </location>
</feature>
<evidence type="ECO:0000313" key="4">
    <source>
        <dbReference type="Proteomes" id="UP000199504"/>
    </source>
</evidence>
<keyword evidence="4" id="KW-1185">Reference proteome</keyword>
<dbReference type="RefSeq" id="WP_091601220.1">
    <property type="nucleotide sequence ID" value="NZ_FMCX01000001.1"/>
</dbReference>
<gene>
    <name evidence="3" type="ORF">GA0070564_101195</name>
</gene>